<dbReference type="EMBL" id="BGPR01004743">
    <property type="protein sequence ID" value="GBN02863.1"/>
    <property type="molecule type" value="Genomic_DNA"/>
</dbReference>
<proteinExistence type="predicted"/>
<keyword evidence="2" id="KW-1185">Reference proteome</keyword>
<evidence type="ECO:0000313" key="2">
    <source>
        <dbReference type="Proteomes" id="UP000499080"/>
    </source>
</evidence>
<protein>
    <submittedName>
        <fullName evidence="1">Uncharacterized protein</fullName>
    </submittedName>
</protein>
<evidence type="ECO:0000313" key="1">
    <source>
        <dbReference type="EMBL" id="GBN02863.1"/>
    </source>
</evidence>
<dbReference type="Proteomes" id="UP000499080">
    <property type="component" value="Unassembled WGS sequence"/>
</dbReference>
<reference evidence="1 2" key="1">
    <citation type="journal article" date="2019" name="Sci. Rep.">
        <title>Orb-weaving spider Araneus ventricosus genome elucidates the spidroin gene catalogue.</title>
        <authorList>
            <person name="Kono N."/>
            <person name="Nakamura H."/>
            <person name="Ohtoshi R."/>
            <person name="Moran D.A.P."/>
            <person name="Shinohara A."/>
            <person name="Yoshida Y."/>
            <person name="Fujiwara M."/>
            <person name="Mori M."/>
            <person name="Tomita M."/>
            <person name="Arakawa K."/>
        </authorList>
    </citation>
    <scope>NUCLEOTIDE SEQUENCE [LARGE SCALE GENOMIC DNA]</scope>
</reference>
<organism evidence="1 2">
    <name type="scientific">Araneus ventricosus</name>
    <name type="common">Orbweaver spider</name>
    <name type="synonym">Epeira ventricosa</name>
    <dbReference type="NCBI Taxonomy" id="182803"/>
    <lineage>
        <taxon>Eukaryota</taxon>
        <taxon>Metazoa</taxon>
        <taxon>Ecdysozoa</taxon>
        <taxon>Arthropoda</taxon>
        <taxon>Chelicerata</taxon>
        <taxon>Arachnida</taxon>
        <taxon>Araneae</taxon>
        <taxon>Araneomorphae</taxon>
        <taxon>Entelegynae</taxon>
        <taxon>Araneoidea</taxon>
        <taxon>Araneidae</taxon>
        <taxon>Araneus</taxon>
    </lineage>
</organism>
<gene>
    <name evidence="1" type="ORF">AVEN_52543_1</name>
</gene>
<accession>A0A4Y2KN59</accession>
<comment type="caution">
    <text evidence="1">The sequence shown here is derived from an EMBL/GenBank/DDBJ whole genome shotgun (WGS) entry which is preliminary data.</text>
</comment>
<sequence>MNPVYSVLFTPVYNQETKPLYNCHPLDMRAGTEGAGGSGCPAFFRTSSKPQGRRQRGNCPLSVTSCPPLLSRYEDFRRQNSLPFREMWTAEYQEI</sequence>
<name>A0A4Y2KN59_ARAVE</name>
<dbReference type="AlphaFoldDB" id="A0A4Y2KN59"/>